<feature type="transmembrane region" description="Helical" evidence="1">
    <location>
        <begin position="520"/>
        <end position="546"/>
    </location>
</feature>
<organism evidence="2 3">
    <name type="scientific">Stichopus japonicus</name>
    <name type="common">Sea cucumber</name>
    <dbReference type="NCBI Taxonomy" id="307972"/>
    <lineage>
        <taxon>Eukaryota</taxon>
        <taxon>Metazoa</taxon>
        <taxon>Echinodermata</taxon>
        <taxon>Eleutherozoa</taxon>
        <taxon>Echinozoa</taxon>
        <taxon>Holothuroidea</taxon>
        <taxon>Aspidochirotacea</taxon>
        <taxon>Aspidochirotida</taxon>
        <taxon>Stichopodidae</taxon>
        <taxon>Apostichopus</taxon>
    </lineage>
</organism>
<protein>
    <recommendedName>
        <fullName evidence="4">Tyrosine-protein kinase ephrin type A/B receptor-like domain-containing protein</fullName>
    </recommendedName>
</protein>
<name>A0A2G8KWJ2_STIJA</name>
<dbReference type="PANTHER" id="PTHR11319">
    <property type="entry name" value="G PROTEIN-COUPLED RECEPTOR-RELATED"/>
    <property type="match status" value="1"/>
</dbReference>
<evidence type="ECO:0000256" key="1">
    <source>
        <dbReference type="SAM" id="Phobius"/>
    </source>
</evidence>
<reference evidence="2 3" key="1">
    <citation type="journal article" date="2017" name="PLoS Biol.">
        <title>The sea cucumber genome provides insights into morphological evolution and visceral regeneration.</title>
        <authorList>
            <person name="Zhang X."/>
            <person name="Sun L."/>
            <person name="Yuan J."/>
            <person name="Sun Y."/>
            <person name="Gao Y."/>
            <person name="Zhang L."/>
            <person name="Li S."/>
            <person name="Dai H."/>
            <person name="Hamel J.F."/>
            <person name="Liu C."/>
            <person name="Yu Y."/>
            <person name="Liu S."/>
            <person name="Lin W."/>
            <person name="Guo K."/>
            <person name="Jin S."/>
            <person name="Xu P."/>
            <person name="Storey K.B."/>
            <person name="Huan P."/>
            <person name="Zhang T."/>
            <person name="Zhou Y."/>
            <person name="Zhang J."/>
            <person name="Lin C."/>
            <person name="Li X."/>
            <person name="Xing L."/>
            <person name="Huo D."/>
            <person name="Sun M."/>
            <person name="Wang L."/>
            <person name="Mercier A."/>
            <person name="Li F."/>
            <person name="Yang H."/>
            <person name="Xiang J."/>
        </authorList>
    </citation>
    <scope>NUCLEOTIDE SEQUENCE [LARGE SCALE GENOMIC DNA]</scope>
    <source>
        <strain evidence="2">Shaxun</strain>
        <tissue evidence="2">Muscle</tissue>
    </source>
</reference>
<keyword evidence="3" id="KW-1185">Reference proteome</keyword>
<dbReference type="PANTHER" id="PTHR11319:SF35">
    <property type="entry name" value="OUTER MEMBRANE PROTEIN PMPC-RELATED"/>
    <property type="match status" value="1"/>
</dbReference>
<feature type="transmembrane region" description="Helical" evidence="1">
    <location>
        <begin position="449"/>
        <end position="469"/>
    </location>
</feature>
<dbReference type="EMBL" id="MRZV01000331">
    <property type="protein sequence ID" value="PIK52378.1"/>
    <property type="molecule type" value="Genomic_DNA"/>
</dbReference>
<feature type="transmembrane region" description="Helical" evidence="1">
    <location>
        <begin position="388"/>
        <end position="411"/>
    </location>
</feature>
<gene>
    <name evidence="2" type="ORF">BSL78_10746</name>
</gene>
<dbReference type="AlphaFoldDB" id="A0A2G8KWJ2"/>
<evidence type="ECO:0008006" key="4">
    <source>
        <dbReference type="Google" id="ProtNLM"/>
    </source>
</evidence>
<keyword evidence="1" id="KW-0472">Membrane</keyword>
<feature type="transmembrane region" description="Helical" evidence="1">
    <location>
        <begin position="337"/>
        <end position="359"/>
    </location>
</feature>
<dbReference type="SUPFAM" id="SSF57184">
    <property type="entry name" value="Growth factor receptor domain"/>
    <property type="match status" value="1"/>
</dbReference>
<sequence>MNVSENVSKGLSVRGFSCIEHEDHEYECVSCPTGTSSGRRKRNYCEKCPRGGFYQDQIGQYSLDGTSMNCKNCTEGTFVRDGSGKDPLSCKVCPTGTNKSALAGFRACSCLENYFRRDRFDKCELCPQEGVHCKNDYMTISQGYYWNWSYTNIDEYKRFVENLLTFNDSYEKDTTMFNGSLPKAHKCLKSDSCSNDVDQIKGNCAEGYIGWMCTNCDEEFFPIFGFCRPCPALKYFILESSVILIILALFLFLLFKTYRNKKRRSRSLVDSTLALTKIVLGFYQIMAEFWESIDVIFWPQFFRSIAAWLDVLQFNISSILIKPKCFWPAFELTPYTAFTLGAMFPFFSMACAILAIGAVKLLARVSEKKSPANVDDITSRLQLHQNNILTFLVLILFVTYTSTCNVTFALYGPTCDTFSLDEFGVYNISILRSDYLINCNTTTHRRFQIASYCSSIYVIALPAVLYLLLWKHSRRNGSSELDEHNNDDSPKWLRFLNENYQSDFWYWEIIELVRKVSQTFVIVIFGWNGYFSVTITLTLAVIFLSLHISFNR</sequence>
<comment type="caution">
    <text evidence="2">The sequence shown here is derived from an EMBL/GenBank/DDBJ whole genome shotgun (WGS) entry which is preliminary data.</text>
</comment>
<proteinExistence type="predicted"/>
<accession>A0A2G8KWJ2</accession>
<evidence type="ECO:0000313" key="2">
    <source>
        <dbReference type="EMBL" id="PIK52378.1"/>
    </source>
</evidence>
<keyword evidence="1" id="KW-1133">Transmembrane helix</keyword>
<feature type="transmembrane region" description="Helical" evidence="1">
    <location>
        <begin position="267"/>
        <end position="286"/>
    </location>
</feature>
<feature type="transmembrane region" description="Helical" evidence="1">
    <location>
        <begin position="235"/>
        <end position="255"/>
    </location>
</feature>
<dbReference type="OrthoDB" id="27267at2759"/>
<evidence type="ECO:0000313" key="3">
    <source>
        <dbReference type="Proteomes" id="UP000230750"/>
    </source>
</evidence>
<keyword evidence="1" id="KW-0812">Transmembrane</keyword>
<dbReference type="InterPro" id="IPR009030">
    <property type="entry name" value="Growth_fac_rcpt_cys_sf"/>
</dbReference>
<dbReference type="Proteomes" id="UP000230750">
    <property type="component" value="Unassembled WGS sequence"/>
</dbReference>